<dbReference type="AlphaFoldDB" id="A0A291QY50"/>
<evidence type="ECO:0000313" key="2">
    <source>
        <dbReference type="Proteomes" id="UP000220133"/>
    </source>
</evidence>
<dbReference type="EMBL" id="CP023777">
    <property type="protein sequence ID" value="ATL48857.1"/>
    <property type="molecule type" value="Genomic_DNA"/>
</dbReference>
<accession>A0A291QY50</accession>
<dbReference type="RefSeq" id="WP_098195228.1">
    <property type="nucleotide sequence ID" value="NZ_CP023777.1"/>
</dbReference>
<sequence>METIHIDEDFLIMYVAAKEFPADICNAHEALHKQVPIEAGRKFISISRPENGIIQYKAGAVAKDASEAKQLGLPCIQIPKGDFIAITIKNYNDHIESIAAAFETLLEQPGLDANSYCCEWYINPDDIICMVRKAG</sequence>
<evidence type="ECO:0000313" key="1">
    <source>
        <dbReference type="EMBL" id="ATL48857.1"/>
    </source>
</evidence>
<dbReference type="KEGG" id="cbae:COR50_17735"/>
<proteinExistence type="predicted"/>
<organism evidence="1 2">
    <name type="scientific">Chitinophaga caeni</name>
    <dbReference type="NCBI Taxonomy" id="2029983"/>
    <lineage>
        <taxon>Bacteria</taxon>
        <taxon>Pseudomonadati</taxon>
        <taxon>Bacteroidota</taxon>
        <taxon>Chitinophagia</taxon>
        <taxon>Chitinophagales</taxon>
        <taxon>Chitinophagaceae</taxon>
        <taxon>Chitinophaga</taxon>
    </lineage>
</organism>
<dbReference type="Proteomes" id="UP000220133">
    <property type="component" value="Chromosome"/>
</dbReference>
<dbReference type="OrthoDB" id="328886at2"/>
<protein>
    <submittedName>
        <fullName evidence="1">Transcriptional regulator</fullName>
    </submittedName>
</protein>
<gene>
    <name evidence="1" type="ORF">COR50_17735</name>
</gene>
<reference evidence="1 2" key="1">
    <citation type="submission" date="2017-10" db="EMBL/GenBank/DDBJ databases">
        <title>Paenichitinophaga pekingensis gen. nov., sp. nov., isolated from activated sludge.</title>
        <authorList>
            <person name="Jin D."/>
            <person name="Kong X."/>
            <person name="Deng Y."/>
            <person name="Bai Z."/>
        </authorList>
    </citation>
    <scope>NUCLEOTIDE SEQUENCE [LARGE SCALE GENOMIC DNA]</scope>
    <source>
        <strain evidence="1 2">13</strain>
    </source>
</reference>
<keyword evidence="2" id="KW-1185">Reference proteome</keyword>
<name>A0A291QY50_9BACT</name>